<dbReference type="InterPro" id="IPR059177">
    <property type="entry name" value="GH29D-like_dom"/>
</dbReference>
<dbReference type="Pfam" id="PF13290">
    <property type="entry name" value="CHB_HEX_C_1"/>
    <property type="match status" value="1"/>
</dbReference>
<reference evidence="2 3" key="1">
    <citation type="submission" date="2019-08" db="EMBL/GenBank/DDBJ databases">
        <title>In-depth cultivation of the pig gut microbiome towards novel bacterial diversity and tailored functional studies.</title>
        <authorList>
            <person name="Wylensek D."/>
            <person name="Hitch T.C.A."/>
            <person name="Clavel T."/>
        </authorList>
    </citation>
    <scope>NUCLEOTIDE SEQUENCE [LARGE SCALE GENOMIC DNA]</scope>
    <source>
        <strain evidence="2 3">WCA-MUC-591-APC-3H</strain>
    </source>
</reference>
<dbReference type="SUPFAM" id="SSF49373">
    <property type="entry name" value="Invasin/intimin cell-adhesion fragments"/>
    <property type="match status" value="1"/>
</dbReference>
<dbReference type="SMART" id="SM00060">
    <property type="entry name" value="FN3"/>
    <property type="match status" value="2"/>
</dbReference>
<gene>
    <name evidence="2" type="ORF">FYJ64_05890</name>
</gene>
<proteinExistence type="predicted"/>
<organism evidence="2 3">
    <name type="scientific">Hornefia butyriciproducens</name>
    <dbReference type="NCBI Taxonomy" id="2652293"/>
    <lineage>
        <taxon>Bacteria</taxon>
        <taxon>Bacillati</taxon>
        <taxon>Bacillota</taxon>
        <taxon>Clostridia</taxon>
        <taxon>Peptostreptococcales</taxon>
        <taxon>Anaerovoracaceae</taxon>
        <taxon>Hornefia</taxon>
    </lineage>
</organism>
<dbReference type="InterPro" id="IPR003961">
    <property type="entry name" value="FN3_dom"/>
</dbReference>
<dbReference type="InterPro" id="IPR011047">
    <property type="entry name" value="Quinoprotein_ADH-like_sf"/>
</dbReference>
<dbReference type="InterPro" id="IPR008964">
    <property type="entry name" value="Invasin/intimin_cell_adhesion"/>
</dbReference>
<dbReference type="RefSeq" id="WP_154574284.1">
    <property type="nucleotide sequence ID" value="NZ_VUMZ01000004.1"/>
</dbReference>
<dbReference type="EMBL" id="VUMZ01000004">
    <property type="protein sequence ID" value="MST51844.1"/>
    <property type="molecule type" value="Genomic_DNA"/>
</dbReference>
<dbReference type="Pfam" id="PF02368">
    <property type="entry name" value="Big_2"/>
    <property type="match status" value="1"/>
</dbReference>
<evidence type="ECO:0000313" key="2">
    <source>
        <dbReference type="EMBL" id="MST51844.1"/>
    </source>
</evidence>
<dbReference type="SUPFAM" id="SSF49265">
    <property type="entry name" value="Fibronectin type III"/>
    <property type="match status" value="1"/>
</dbReference>
<dbReference type="Gene3D" id="2.60.40.10">
    <property type="entry name" value="Immunoglobulins"/>
    <property type="match status" value="1"/>
</dbReference>
<dbReference type="InterPro" id="IPR018391">
    <property type="entry name" value="PQQ_b-propeller_rpt"/>
</dbReference>
<protein>
    <recommendedName>
        <fullName evidence="1">Fibronectin type-III domain-containing protein</fullName>
    </recommendedName>
</protein>
<dbReference type="InterPro" id="IPR015943">
    <property type="entry name" value="WD40/YVTN_repeat-like_dom_sf"/>
</dbReference>
<sequence>MMRENNVPCGTRPGRRTLTILLLAVCLSGIAWLAAPQIAWAAAHDVEWGRFQNSAENNGVVTDRNLPAGYSETSLKWGRQMVQGYTTSFTPPLIIDGCLYTASSQNVYKLSKKTGETVAVSDELLLNVGYAMNPITYDEEHNQLYVPILNGRIACLSAEDLSIKWTSREYKYTQTLSPITYRDGLVYTGIWETETDDGVYYALDWETGKTVWEFRPSETVHQKSGDTPRGFYWAGAYASEKALIFGSDDGQNNTFADTGSSAYTKTAILYSADLRTGDIIDKITEIRGDIRSTIVHHDGWLYFTTKGGWLCKVKLNDDGTFDHDSFSKYTMPFNGMMTASPVVYGGRIYVGVAGAGGQFSADGGHLFAVLRNDEMLSEAEGAGSLLYTAAVPGYPQAAPLLKVEKGNRNKVRLYFTFNAFPGGIYYLEDDLSVSSYDDSSRPSAKLLFRPELEMQQYCISPLCCDRDGTIYIKNDSGYLMAISTNKAWLKDISVKVKDDEVKWSTAFESGLLKYVLRAPAKTSEVSVTLDMPEGVSATVNDKPYTAGGRMPVSVDPEGDRILVTASKTENGIAYKRTYSLTVSSASDDANLSGLVINTSNTSPGVETITSSSAAGQEGVGYDPAFDAGVADYVSRTYNEEKTFLNLWIRKSDQDAKVKVYPVENAGNSTSKGLSEDGTITAFTAANGNIRYPVYWVKNKSSATVKVIVTSAGGNVTKSYNVTLVRGKEHLEVGEEPLILHPGIVTLYSAGNQRSKALTAMWQGRDVTEDCTWESTDPGVASVDSRGNVSAGSAGTAEIWARYSDGTVSKRAHTHIIVEEPQAEKPMSDTESGTYFVKKNIVLSTASSGAKVHYEYNRDGSDVSAVARPKSSSAAFDRPITLGENGRKISYRIRAISAGSGYRNSGTVDFSYTIDLRQAVDRIEITGLGRTEAGTGTVSSGTKDVKIRKVTWNGNRVTVEAELDSAARETKRFAGTVIADLGNQNYAAGTLNEDGSITVQKTFAEGTEITAVEIAGIARPAFGELLTTSAVSLSDGVSAGTVVWKSGDTVVDTPSGEGACTASVELKLKEGYTFSDSCPVRFLIDGKYTEGKITVGDDGSFAVCCLTPAAQIADGSVEGITLEKSELTGLASGISESSLRTRLRSVGASVRLNSGRTLRCGVSWDTKELMYDPDVVSEQEFIVNGKVELPSGVETAGVSLNVQIRVRVEAGSVQDVAVSPVPGTYGEDKTISLSTGTKGASIIYTTSENNDTTVYDKPFLISVDKGRKKTVTVKAYAVKNNVRSATKSFVFTIDKTVPGRVTGVAADVSASKKKIVLSWKAVSGADSCRIAWRRAGSSKWSSRDVSGNSLTLKGLSKYGLYEIRCAAKNRAGTGAYSSVYCFVGKTSLKIQAGKKKMTLRMKKTGKASGFRILYSASKSMSRSKKKTTGKEKYTVKGLKPKKYYYVKTSPYRKYKGKTYIGEETFKKVRIK</sequence>
<dbReference type="Proteomes" id="UP000474676">
    <property type="component" value="Unassembled WGS sequence"/>
</dbReference>
<dbReference type="SMART" id="SM00564">
    <property type="entry name" value="PQQ"/>
    <property type="match status" value="5"/>
</dbReference>
<dbReference type="PANTHER" id="PTHR34512">
    <property type="entry name" value="CELL SURFACE PROTEIN"/>
    <property type="match status" value="1"/>
</dbReference>
<dbReference type="CDD" id="cd00063">
    <property type="entry name" value="FN3"/>
    <property type="match status" value="1"/>
</dbReference>
<keyword evidence="3" id="KW-1185">Reference proteome</keyword>
<feature type="domain" description="Fibronectin type-III" evidence="1">
    <location>
        <begin position="1296"/>
        <end position="1388"/>
    </location>
</feature>
<dbReference type="GeneID" id="303114851"/>
<dbReference type="PANTHER" id="PTHR34512:SF30">
    <property type="entry name" value="OUTER MEMBRANE PROTEIN ASSEMBLY FACTOR BAMB"/>
    <property type="match status" value="1"/>
</dbReference>
<evidence type="ECO:0000313" key="3">
    <source>
        <dbReference type="Proteomes" id="UP000474676"/>
    </source>
</evidence>
<dbReference type="Gene3D" id="2.60.40.1080">
    <property type="match status" value="1"/>
</dbReference>
<dbReference type="InterPro" id="IPR003343">
    <property type="entry name" value="Big_2"/>
</dbReference>
<dbReference type="PROSITE" id="PS50853">
    <property type="entry name" value="FN3"/>
    <property type="match status" value="1"/>
</dbReference>
<dbReference type="Gene3D" id="2.130.10.10">
    <property type="entry name" value="YVTN repeat-like/Quinoprotein amine dehydrogenase"/>
    <property type="match status" value="1"/>
</dbReference>
<comment type="caution">
    <text evidence="2">The sequence shown here is derived from an EMBL/GenBank/DDBJ whole genome shotgun (WGS) entry which is preliminary data.</text>
</comment>
<dbReference type="InterPro" id="IPR013783">
    <property type="entry name" value="Ig-like_fold"/>
</dbReference>
<dbReference type="SUPFAM" id="SSF50998">
    <property type="entry name" value="Quinoprotein alcohol dehydrogenase-like"/>
    <property type="match status" value="1"/>
</dbReference>
<accession>A0A6L5Y4V8</accession>
<name>A0A6L5Y4V8_9FIRM</name>
<dbReference type="SMART" id="SM00635">
    <property type="entry name" value="BID_2"/>
    <property type="match status" value="1"/>
</dbReference>
<dbReference type="InterPro" id="IPR036116">
    <property type="entry name" value="FN3_sf"/>
</dbReference>
<evidence type="ECO:0000259" key="1">
    <source>
        <dbReference type="PROSITE" id="PS50853"/>
    </source>
</evidence>